<accession>A0A6L9SAR8</accession>
<dbReference type="Pfam" id="PF13416">
    <property type="entry name" value="SBP_bac_8"/>
    <property type="match status" value="1"/>
</dbReference>
<evidence type="ECO:0000313" key="4">
    <source>
        <dbReference type="Proteomes" id="UP000475214"/>
    </source>
</evidence>
<dbReference type="PROSITE" id="PS51257">
    <property type="entry name" value="PROKAR_LIPOPROTEIN"/>
    <property type="match status" value="1"/>
</dbReference>
<feature type="signal peptide" evidence="2">
    <location>
        <begin position="1"/>
        <end position="26"/>
    </location>
</feature>
<gene>
    <name evidence="3" type="ORF">G1H10_18600</name>
</gene>
<reference evidence="3 4" key="1">
    <citation type="submission" date="2020-02" db="EMBL/GenBank/DDBJ databases">
        <authorList>
            <person name="Li X.-J."/>
            <person name="Han X.-M."/>
        </authorList>
    </citation>
    <scope>NUCLEOTIDE SEQUENCE [LARGE SCALE GENOMIC DNA]</scope>
    <source>
        <strain evidence="3 4">CCTCC AB 2017055</strain>
    </source>
</reference>
<feature type="region of interest" description="Disordered" evidence="1">
    <location>
        <begin position="27"/>
        <end position="53"/>
    </location>
</feature>
<dbReference type="AlphaFoldDB" id="A0A6L9SAR8"/>
<comment type="caution">
    <text evidence="3">The sequence shown here is derived from an EMBL/GenBank/DDBJ whole genome shotgun (WGS) entry which is preliminary data.</text>
</comment>
<dbReference type="PANTHER" id="PTHR43649:SF32">
    <property type="entry name" value="SUGAR BINDING SECRETED PROTEIN"/>
    <property type="match status" value="1"/>
</dbReference>
<feature type="chain" id="PRO_5038841411" evidence="2">
    <location>
        <begin position="27"/>
        <end position="452"/>
    </location>
</feature>
<dbReference type="SUPFAM" id="SSF53850">
    <property type="entry name" value="Periplasmic binding protein-like II"/>
    <property type="match status" value="1"/>
</dbReference>
<dbReference type="RefSeq" id="WP_163740524.1">
    <property type="nucleotide sequence ID" value="NZ_JAAGOA010000013.1"/>
</dbReference>
<keyword evidence="2" id="KW-0732">Signal</keyword>
<organism evidence="3 4">
    <name type="scientific">Phytoactinopolyspora halotolerans</name>
    <dbReference type="NCBI Taxonomy" id="1981512"/>
    <lineage>
        <taxon>Bacteria</taxon>
        <taxon>Bacillati</taxon>
        <taxon>Actinomycetota</taxon>
        <taxon>Actinomycetes</taxon>
        <taxon>Jiangellales</taxon>
        <taxon>Jiangellaceae</taxon>
        <taxon>Phytoactinopolyspora</taxon>
    </lineage>
</organism>
<evidence type="ECO:0000256" key="1">
    <source>
        <dbReference type="SAM" id="MobiDB-lite"/>
    </source>
</evidence>
<evidence type="ECO:0000256" key="2">
    <source>
        <dbReference type="SAM" id="SignalP"/>
    </source>
</evidence>
<evidence type="ECO:0000313" key="3">
    <source>
        <dbReference type="EMBL" id="NEE02189.1"/>
    </source>
</evidence>
<dbReference type="Proteomes" id="UP000475214">
    <property type="component" value="Unassembled WGS sequence"/>
</dbReference>
<dbReference type="EMBL" id="JAAGOA010000013">
    <property type="protein sequence ID" value="NEE02189.1"/>
    <property type="molecule type" value="Genomic_DNA"/>
</dbReference>
<dbReference type="InterPro" id="IPR006059">
    <property type="entry name" value="SBP"/>
</dbReference>
<protein>
    <submittedName>
        <fullName evidence="3">Extracellular solute-binding protein</fullName>
    </submittedName>
</protein>
<sequence>MSVRTNRTCQTLAVLGTAALLLTACSGDDDDTETSDTSDSSDSSDTTESDGDPEQITLTVDVFGEQGFGYEALYEQYQQENPHITIEERGSGLGVGDYNDRLTQWITAGEGAGDVVALEEGIITQFYAQLDRFVDLTEYGAAELEGNYLPWKWEQGTQDGFILGLGTDVGSMAMCYRRDLFDEAGLPTDRDEVSALWPTWEEFTAVGQDFVAAGTDAYFLDGATNVYNSILMQEAGNNTGYTYYNTSNELDLDNPDIRTAWDLTVDMINADLSAGYQSFSEEWNAGFASASFATIACPAWMTGVIAGAAGEEASGQWDIADAPGDGGNWGGSFLAVPAESEHPEEAARLAQYLTSPDAHIEAFEQLGNLPSSPQALEDEGVLAATNEYFNDAPIGQIFAQGAQDLRPVHLGPQNNAIRTEYENSLRAIDQGELTPDEAWEQARNNASGIGGG</sequence>
<dbReference type="InterPro" id="IPR050490">
    <property type="entry name" value="Bact_solute-bd_prot1"/>
</dbReference>
<dbReference type="Gene3D" id="3.40.190.10">
    <property type="entry name" value="Periplasmic binding protein-like II"/>
    <property type="match status" value="1"/>
</dbReference>
<dbReference type="PANTHER" id="PTHR43649">
    <property type="entry name" value="ARABINOSE-BINDING PROTEIN-RELATED"/>
    <property type="match status" value="1"/>
</dbReference>
<name>A0A6L9SAR8_9ACTN</name>
<feature type="compositionally biased region" description="Acidic residues" evidence="1">
    <location>
        <begin position="27"/>
        <end position="36"/>
    </location>
</feature>
<keyword evidence="4" id="KW-1185">Reference proteome</keyword>
<proteinExistence type="predicted"/>